<keyword evidence="1" id="KW-0472">Membrane</keyword>
<keyword evidence="3" id="KW-1185">Reference proteome</keyword>
<dbReference type="EMBL" id="RCSW01000006">
    <property type="protein sequence ID" value="KAF7948288.1"/>
    <property type="molecule type" value="Genomic_DNA"/>
</dbReference>
<keyword evidence="1" id="KW-0812">Transmembrane</keyword>
<evidence type="ECO:0000256" key="1">
    <source>
        <dbReference type="SAM" id="Phobius"/>
    </source>
</evidence>
<reference evidence="2 3" key="1">
    <citation type="journal article" date="2020" name="Genome Biol. Evol.">
        <title>Comparative genomics of Sclerotiniaceae.</title>
        <authorList>
            <person name="Valero Jimenez C.A."/>
            <person name="Steentjes M."/>
            <person name="Scholten O.E."/>
            <person name="Van Kan J.A.L."/>
        </authorList>
    </citation>
    <scope>NUCLEOTIDE SEQUENCE [LARGE SCALE GENOMIC DNA]</scope>
    <source>
        <strain evidence="2 3">MUCL 94</strain>
    </source>
</reference>
<gene>
    <name evidence="2" type="ORF">EAE97_003699</name>
</gene>
<evidence type="ECO:0000313" key="2">
    <source>
        <dbReference type="EMBL" id="KAF7948288.1"/>
    </source>
</evidence>
<protein>
    <submittedName>
        <fullName evidence="2">Uncharacterized protein</fullName>
    </submittedName>
</protein>
<dbReference type="RefSeq" id="XP_038734820.1">
    <property type="nucleotide sequence ID" value="XM_038874211.1"/>
</dbReference>
<organism evidence="2 3">
    <name type="scientific">Botrytis byssoidea</name>
    <dbReference type="NCBI Taxonomy" id="139641"/>
    <lineage>
        <taxon>Eukaryota</taxon>
        <taxon>Fungi</taxon>
        <taxon>Dikarya</taxon>
        <taxon>Ascomycota</taxon>
        <taxon>Pezizomycotina</taxon>
        <taxon>Leotiomycetes</taxon>
        <taxon>Helotiales</taxon>
        <taxon>Sclerotiniaceae</taxon>
        <taxon>Botrytis</taxon>
    </lineage>
</organism>
<evidence type="ECO:0000313" key="3">
    <source>
        <dbReference type="Proteomes" id="UP000710849"/>
    </source>
</evidence>
<keyword evidence="1" id="KW-1133">Transmembrane helix</keyword>
<proteinExistence type="predicted"/>
<accession>A0A9P5M6U8</accession>
<comment type="caution">
    <text evidence="2">The sequence shown here is derived from an EMBL/GenBank/DDBJ whole genome shotgun (WGS) entry which is preliminary data.</text>
</comment>
<dbReference type="AlphaFoldDB" id="A0A9P5M6U8"/>
<dbReference type="Proteomes" id="UP000710849">
    <property type="component" value="Unassembled WGS sequence"/>
</dbReference>
<dbReference type="GeneID" id="62147288"/>
<feature type="transmembrane region" description="Helical" evidence="1">
    <location>
        <begin position="71"/>
        <end position="90"/>
    </location>
</feature>
<sequence>MAQSNRMVLEALHACGAADALRNHKLPRDIRNEYELAYNGHDIRGRKLILKAYKAHLEKKAAGEHYDVLPLYYAVFLIHASGVGFLLLSVNQRFLLKGVLEQACVRGKEDIGAAMIAFKQLNTLTDEFPLKIELVPESGEDWTVRMLLRNSTDTGMIISHSHFPLGKTREEYDRIKISS</sequence>
<name>A0A9P5M6U8_9HELO</name>